<feature type="region of interest" description="Disordered" evidence="10">
    <location>
        <begin position="208"/>
        <end position="247"/>
    </location>
</feature>
<dbReference type="GO" id="GO:0007018">
    <property type="term" value="P:microtubule-based movement"/>
    <property type="evidence" value="ECO:0007669"/>
    <property type="project" value="TreeGrafter"/>
</dbReference>
<evidence type="ECO:0000256" key="4">
    <source>
        <dbReference type="ARBA" id="ARBA00022701"/>
    </source>
</evidence>
<evidence type="ECO:0000256" key="1">
    <source>
        <dbReference type="ARBA" id="ARBA00004245"/>
    </source>
</evidence>
<feature type="non-terminal residue" evidence="11">
    <location>
        <position position="1"/>
    </location>
</feature>
<keyword evidence="8" id="KW-0505">Motor protein</keyword>
<keyword evidence="3" id="KW-0963">Cytoplasm</keyword>
<feature type="compositionally biased region" description="Low complexity" evidence="10">
    <location>
        <begin position="222"/>
        <end position="237"/>
    </location>
</feature>
<evidence type="ECO:0000313" key="11">
    <source>
        <dbReference type="EMBL" id="PNG99293.1"/>
    </source>
</evidence>
<comment type="similarity">
    <text evidence="2">Belongs to the kinesin light chain family.</text>
</comment>
<accession>A0A2J7ZG87</accession>
<dbReference type="GO" id="GO:0019894">
    <property type="term" value="F:kinesin binding"/>
    <property type="evidence" value="ECO:0007669"/>
    <property type="project" value="TreeGrafter"/>
</dbReference>
<dbReference type="Pfam" id="PF13424">
    <property type="entry name" value="TPR_12"/>
    <property type="match status" value="2"/>
</dbReference>
<evidence type="ECO:0000256" key="6">
    <source>
        <dbReference type="ARBA" id="ARBA00022803"/>
    </source>
</evidence>
<dbReference type="GO" id="GO:0005737">
    <property type="term" value="C:cytoplasm"/>
    <property type="evidence" value="ECO:0007669"/>
    <property type="project" value="TreeGrafter"/>
</dbReference>
<gene>
    <name evidence="11" type="ORF">TSOC_014931</name>
</gene>
<keyword evidence="12" id="KW-1185">Reference proteome</keyword>
<keyword evidence="7" id="KW-0175">Coiled coil</keyword>
<evidence type="ECO:0000256" key="2">
    <source>
        <dbReference type="ARBA" id="ARBA00009622"/>
    </source>
</evidence>
<keyword evidence="4" id="KW-0493">Microtubule</keyword>
<evidence type="ECO:0000256" key="5">
    <source>
        <dbReference type="ARBA" id="ARBA00022737"/>
    </source>
</evidence>
<evidence type="ECO:0000256" key="3">
    <source>
        <dbReference type="ARBA" id="ARBA00022490"/>
    </source>
</evidence>
<dbReference type="Pfam" id="PF13374">
    <property type="entry name" value="TPR_10"/>
    <property type="match status" value="1"/>
</dbReference>
<comment type="subcellular location">
    <subcellularLocation>
        <location evidence="1">Cytoplasm</location>
        <location evidence="1">Cytoskeleton</location>
    </subcellularLocation>
</comment>
<feature type="non-terminal residue" evidence="11">
    <location>
        <position position="386"/>
    </location>
</feature>
<evidence type="ECO:0000256" key="7">
    <source>
        <dbReference type="ARBA" id="ARBA00023054"/>
    </source>
</evidence>
<comment type="caution">
    <text evidence="11">The sequence shown here is derived from an EMBL/GenBank/DDBJ whole genome shotgun (WGS) entry which is preliminary data.</text>
</comment>
<keyword evidence="5" id="KW-0677">Repeat</keyword>
<evidence type="ECO:0000313" key="12">
    <source>
        <dbReference type="Proteomes" id="UP000236333"/>
    </source>
</evidence>
<evidence type="ECO:0000256" key="10">
    <source>
        <dbReference type="SAM" id="MobiDB-lite"/>
    </source>
</evidence>
<evidence type="ECO:0000256" key="9">
    <source>
        <dbReference type="ARBA" id="ARBA00023212"/>
    </source>
</evidence>
<protein>
    <submittedName>
        <fullName evidence="11">Nephrocystin-3</fullName>
    </submittedName>
</protein>
<dbReference type="GO" id="GO:0005871">
    <property type="term" value="C:kinesin complex"/>
    <property type="evidence" value="ECO:0007669"/>
    <property type="project" value="InterPro"/>
</dbReference>
<dbReference type="AlphaFoldDB" id="A0A2J7ZG87"/>
<organism evidence="11 12">
    <name type="scientific">Tetrabaena socialis</name>
    <dbReference type="NCBI Taxonomy" id="47790"/>
    <lineage>
        <taxon>Eukaryota</taxon>
        <taxon>Viridiplantae</taxon>
        <taxon>Chlorophyta</taxon>
        <taxon>core chlorophytes</taxon>
        <taxon>Chlorophyceae</taxon>
        <taxon>CS clade</taxon>
        <taxon>Chlamydomonadales</taxon>
        <taxon>Tetrabaenaceae</taxon>
        <taxon>Tetrabaena</taxon>
    </lineage>
</organism>
<dbReference type="Pfam" id="PF13181">
    <property type="entry name" value="TPR_8"/>
    <property type="match status" value="1"/>
</dbReference>
<dbReference type="InterPro" id="IPR011990">
    <property type="entry name" value="TPR-like_helical_dom_sf"/>
</dbReference>
<dbReference type="InterPro" id="IPR019734">
    <property type="entry name" value="TPR_rpt"/>
</dbReference>
<reference evidence="11 12" key="1">
    <citation type="journal article" date="2017" name="Mol. Biol. Evol.">
        <title>The 4-celled Tetrabaena socialis nuclear genome reveals the essential components for genetic control of cell number at the origin of multicellularity in the volvocine lineage.</title>
        <authorList>
            <person name="Featherston J."/>
            <person name="Arakaki Y."/>
            <person name="Hanschen E.R."/>
            <person name="Ferris P.J."/>
            <person name="Michod R.E."/>
            <person name="Olson B.J.S.C."/>
            <person name="Nozaki H."/>
            <person name="Durand P.M."/>
        </authorList>
    </citation>
    <scope>NUCLEOTIDE SEQUENCE [LARGE SCALE GENOMIC DNA]</scope>
    <source>
        <strain evidence="11 12">NIES-571</strain>
    </source>
</reference>
<keyword evidence="6" id="KW-0802">TPR repeat</keyword>
<dbReference type="EMBL" id="PGGS01003402">
    <property type="protein sequence ID" value="PNG99293.1"/>
    <property type="molecule type" value="Genomic_DNA"/>
</dbReference>
<name>A0A2J7ZG87_9CHLO</name>
<evidence type="ECO:0000256" key="8">
    <source>
        <dbReference type="ARBA" id="ARBA00023175"/>
    </source>
</evidence>
<dbReference type="SUPFAM" id="SSF48452">
    <property type="entry name" value="TPR-like"/>
    <property type="match status" value="2"/>
</dbReference>
<dbReference type="OrthoDB" id="5986190at2759"/>
<sequence length="386" mass="41137">LRVLHPSVDFYRLRDIFHAVDVQACQASFPDDLARILAEIDGSIGAAQLNRDVKRALVDSCALSDPVAALQAAAGGGAGMAPELEGPPAAAAGQQARKQGKLLMHSGRYREAEPYLRAALELFYRACDGKPLGHGQFEDWSDGFHDLATLLFFAGRYGEAEHLHRRALELRERGMGPDHSLTGYSLHNLADVMAAAAEAEGWRRRGELAAPQGGSVAGGGTPAAEAEAGAEVQVAEASRSSAEGTELAELRPAAPVPAADMLGEAEALYRRCLRVRRSCYGKNHPLTAMTQAGLSRALVLQRGASLEARERKFGPQHFEVAFSLHALASWHEAAGEPAEAEALYRRAMGIRRVCLEGDHPLVADSAVALARVLLARAEDTGAMEGA</sequence>
<dbReference type="PANTHER" id="PTHR45783:SF3">
    <property type="entry name" value="KINESIN LIGHT CHAIN"/>
    <property type="match status" value="1"/>
</dbReference>
<dbReference type="Gene3D" id="1.25.40.10">
    <property type="entry name" value="Tetratricopeptide repeat domain"/>
    <property type="match status" value="3"/>
</dbReference>
<dbReference type="InterPro" id="IPR002151">
    <property type="entry name" value="Kinesin_light"/>
</dbReference>
<proteinExistence type="inferred from homology"/>
<dbReference type="SMART" id="SM00028">
    <property type="entry name" value="TPR"/>
    <property type="match status" value="3"/>
</dbReference>
<dbReference type="Proteomes" id="UP000236333">
    <property type="component" value="Unassembled WGS sequence"/>
</dbReference>
<keyword evidence="9" id="KW-0206">Cytoskeleton</keyword>
<dbReference type="GO" id="GO:0005874">
    <property type="term" value="C:microtubule"/>
    <property type="evidence" value="ECO:0007669"/>
    <property type="project" value="UniProtKB-KW"/>
</dbReference>
<dbReference type="PANTHER" id="PTHR45783">
    <property type="entry name" value="KINESIN LIGHT CHAIN"/>
    <property type="match status" value="1"/>
</dbReference>